<dbReference type="Proteomes" id="UP000887575">
    <property type="component" value="Unassembled WGS sequence"/>
</dbReference>
<name>A0AAF3ETI1_9BILA</name>
<feature type="region of interest" description="Disordered" evidence="1">
    <location>
        <begin position="1"/>
        <end position="21"/>
    </location>
</feature>
<sequence length="100" mass="11258">MLEELNDRKTEPTSIEQNESLDKVGKKLVADHFQGDENPSFDQVREATMKQAKAARLPVQVWENFTTGNPSSSIERQASKIYHLEVPPHSDEIKFASASC</sequence>
<evidence type="ECO:0000313" key="2">
    <source>
        <dbReference type="Proteomes" id="UP000887575"/>
    </source>
</evidence>
<organism evidence="2 3">
    <name type="scientific">Mesorhabditis belari</name>
    <dbReference type="NCBI Taxonomy" id="2138241"/>
    <lineage>
        <taxon>Eukaryota</taxon>
        <taxon>Metazoa</taxon>
        <taxon>Ecdysozoa</taxon>
        <taxon>Nematoda</taxon>
        <taxon>Chromadorea</taxon>
        <taxon>Rhabditida</taxon>
        <taxon>Rhabditina</taxon>
        <taxon>Rhabditomorpha</taxon>
        <taxon>Rhabditoidea</taxon>
        <taxon>Rhabditidae</taxon>
        <taxon>Mesorhabditinae</taxon>
        <taxon>Mesorhabditis</taxon>
    </lineage>
</organism>
<accession>A0AAF3ETI1</accession>
<dbReference type="AlphaFoldDB" id="A0AAF3ETI1"/>
<evidence type="ECO:0000313" key="3">
    <source>
        <dbReference type="WBParaSite" id="MBELARI_LOCUS1746"/>
    </source>
</evidence>
<protein>
    <submittedName>
        <fullName evidence="3">Uncharacterized protein</fullName>
    </submittedName>
</protein>
<keyword evidence="2" id="KW-1185">Reference proteome</keyword>
<proteinExistence type="predicted"/>
<dbReference type="WBParaSite" id="MBELARI_LOCUS1746">
    <property type="protein sequence ID" value="MBELARI_LOCUS1746"/>
    <property type="gene ID" value="MBELARI_LOCUS1746"/>
</dbReference>
<reference evidence="3" key="1">
    <citation type="submission" date="2024-02" db="UniProtKB">
        <authorList>
            <consortium name="WormBaseParasite"/>
        </authorList>
    </citation>
    <scope>IDENTIFICATION</scope>
</reference>
<evidence type="ECO:0000256" key="1">
    <source>
        <dbReference type="SAM" id="MobiDB-lite"/>
    </source>
</evidence>
<feature type="compositionally biased region" description="Basic and acidic residues" evidence="1">
    <location>
        <begin position="1"/>
        <end position="11"/>
    </location>
</feature>